<keyword evidence="1" id="KW-1133">Transmembrane helix</keyword>
<evidence type="ECO:0000313" key="3">
    <source>
        <dbReference type="Proteomes" id="UP001470230"/>
    </source>
</evidence>
<accession>A0ABR2KZQ9</accession>
<dbReference type="Proteomes" id="UP001470230">
    <property type="component" value="Unassembled WGS sequence"/>
</dbReference>
<proteinExistence type="predicted"/>
<name>A0ABR2KZQ9_9EUKA</name>
<feature type="transmembrane region" description="Helical" evidence="1">
    <location>
        <begin position="46"/>
        <end position="65"/>
    </location>
</feature>
<keyword evidence="1" id="KW-0472">Membrane</keyword>
<keyword evidence="3" id="KW-1185">Reference proteome</keyword>
<gene>
    <name evidence="2" type="ORF">M9Y10_023957</name>
</gene>
<evidence type="ECO:0000313" key="2">
    <source>
        <dbReference type="EMBL" id="KAK8895490.1"/>
    </source>
</evidence>
<protein>
    <submittedName>
        <fullName evidence="2">Uncharacterized protein</fullName>
    </submittedName>
</protein>
<sequence>MGVVDAGLQYGKLGVWHSGELTADKWVAVEYPLDHALNKNGNTEAAFVYIYFSLMTLLNVLYNLANQATCTTDNIKIQEEMMCEGGDDWQGALLVLPKV</sequence>
<evidence type="ECO:0000256" key="1">
    <source>
        <dbReference type="SAM" id="Phobius"/>
    </source>
</evidence>
<organism evidence="2 3">
    <name type="scientific">Tritrichomonas musculus</name>
    <dbReference type="NCBI Taxonomy" id="1915356"/>
    <lineage>
        <taxon>Eukaryota</taxon>
        <taxon>Metamonada</taxon>
        <taxon>Parabasalia</taxon>
        <taxon>Tritrichomonadida</taxon>
        <taxon>Tritrichomonadidae</taxon>
        <taxon>Tritrichomonas</taxon>
    </lineage>
</organism>
<keyword evidence="1" id="KW-0812">Transmembrane</keyword>
<comment type="caution">
    <text evidence="2">The sequence shown here is derived from an EMBL/GenBank/DDBJ whole genome shotgun (WGS) entry which is preliminary data.</text>
</comment>
<reference evidence="2 3" key="1">
    <citation type="submission" date="2024-04" db="EMBL/GenBank/DDBJ databases">
        <title>Tritrichomonas musculus Genome.</title>
        <authorList>
            <person name="Alves-Ferreira E."/>
            <person name="Grigg M."/>
            <person name="Lorenzi H."/>
            <person name="Galac M."/>
        </authorList>
    </citation>
    <scope>NUCLEOTIDE SEQUENCE [LARGE SCALE GENOMIC DNA]</scope>
    <source>
        <strain evidence="2 3">EAF2021</strain>
    </source>
</reference>
<dbReference type="EMBL" id="JAPFFF010000003">
    <property type="protein sequence ID" value="KAK8895490.1"/>
    <property type="molecule type" value="Genomic_DNA"/>
</dbReference>